<sequence>MECDTGKEVTVKRVYVEPEVEELGTVEELTAHGSILLPDNPTHRTLL</sequence>
<organism evidence="1 2">
    <name type="scientific">Streptomyces daliensis</name>
    <dbReference type="NCBI Taxonomy" id="299421"/>
    <lineage>
        <taxon>Bacteria</taxon>
        <taxon>Bacillati</taxon>
        <taxon>Actinomycetota</taxon>
        <taxon>Actinomycetes</taxon>
        <taxon>Kitasatosporales</taxon>
        <taxon>Streptomycetaceae</taxon>
        <taxon>Streptomyces</taxon>
    </lineage>
</organism>
<dbReference type="AlphaFoldDB" id="A0A8T4ING4"/>
<dbReference type="Proteomes" id="UP000675554">
    <property type="component" value="Unassembled WGS sequence"/>
</dbReference>
<evidence type="ECO:0000313" key="2">
    <source>
        <dbReference type="Proteomes" id="UP000675554"/>
    </source>
</evidence>
<gene>
    <name evidence="1" type="ORF">KDA82_12420</name>
</gene>
<proteinExistence type="predicted"/>
<evidence type="ECO:0000313" key="1">
    <source>
        <dbReference type="EMBL" id="MBR7673806.1"/>
    </source>
</evidence>
<comment type="caution">
    <text evidence="1">The sequence shown here is derived from an EMBL/GenBank/DDBJ whole genome shotgun (WGS) entry which is preliminary data.</text>
</comment>
<dbReference type="EMBL" id="JAGSMN010000256">
    <property type="protein sequence ID" value="MBR7673806.1"/>
    <property type="molecule type" value="Genomic_DNA"/>
</dbReference>
<keyword evidence="2" id="KW-1185">Reference proteome</keyword>
<protein>
    <submittedName>
        <fullName evidence="1">Uncharacterized protein</fullName>
    </submittedName>
</protein>
<name>A0A8T4ING4_9ACTN</name>
<reference evidence="1" key="1">
    <citation type="submission" date="2021-04" db="EMBL/GenBank/DDBJ databases">
        <title>Sequencing of actinobacteria type strains.</title>
        <authorList>
            <person name="Nguyen G.-S."/>
            <person name="Wentzel A."/>
        </authorList>
    </citation>
    <scope>NUCLEOTIDE SEQUENCE</scope>
    <source>
        <strain evidence="1">DSM 42095</strain>
    </source>
</reference>
<accession>A0A8T4ING4</accession>